<keyword evidence="1" id="KW-0732">Signal</keyword>
<evidence type="ECO:0000313" key="2">
    <source>
        <dbReference type="Proteomes" id="UP000695007"/>
    </source>
</evidence>
<dbReference type="AlphaFoldDB" id="A0AAJ7DZE1"/>
<evidence type="ECO:0000313" key="3">
    <source>
        <dbReference type="RefSeq" id="XP_011502019.1"/>
    </source>
</evidence>
<dbReference type="GeneID" id="105365525"/>
<dbReference type="Proteomes" id="UP000695007">
    <property type="component" value="Unplaced"/>
</dbReference>
<reference evidence="3" key="1">
    <citation type="submission" date="2025-08" db="UniProtKB">
        <authorList>
            <consortium name="RefSeq"/>
        </authorList>
    </citation>
    <scope>IDENTIFICATION</scope>
</reference>
<dbReference type="KEGG" id="csol:105365525"/>
<evidence type="ECO:0000256" key="1">
    <source>
        <dbReference type="SAM" id="SignalP"/>
    </source>
</evidence>
<feature type="signal peptide" evidence="1">
    <location>
        <begin position="1"/>
        <end position="25"/>
    </location>
</feature>
<feature type="chain" id="PRO_5042614045" evidence="1">
    <location>
        <begin position="26"/>
        <end position="203"/>
    </location>
</feature>
<name>A0AAJ7DZE1_9HYME</name>
<keyword evidence="2" id="KW-1185">Reference proteome</keyword>
<proteinExistence type="predicted"/>
<sequence>MSAAREGPGLAALLLLGCALGVASAAHMQQNCKKTLRTLAFERCSGYRDKRSEAAATGLSSVWGSLGTPEGMIEASLARRRQIMSIREIFVSSRVPIYDIPYPPVPSFVRHHKAPIVSSSDSSTYRAARRFVSLPKESSSDLGFDAHVDEMIDLLNEIYERMPRSPTKTKEESMREFMALAYECCKNQDLCLTKKELIPIHCT</sequence>
<organism evidence="2 3">
    <name type="scientific">Ceratosolen solmsi marchali</name>
    <dbReference type="NCBI Taxonomy" id="326594"/>
    <lineage>
        <taxon>Eukaryota</taxon>
        <taxon>Metazoa</taxon>
        <taxon>Ecdysozoa</taxon>
        <taxon>Arthropoda</taxon>
        <taxon>Hexapoda</taxon>
        <taxon>Insecta</taxon>
        <taxon>Pterygota</taxon>
        <taxon>Neoptera</taxon>
        <taxon>Endopterygota</taxon>
        <taxon>Hymenoptera</taxon>
        <taxon>Apocrita</taxon>
        <taxon>Proctotrupomorpha</taxon>
        <taxon>Chalcidoidea</taxon>
        <taxon>Agaonidae</taxon>
        <taxon>Agaoninae</taxon>
        <taxon>Ceratosolen</taxon>
    </lineage>
</organism>
<gene>
    <name evidence="3" type="primary">LOC105365525</name>
</gene>
<dbReference type="RefSeq" id="XP_011502019.1">
    <property type="nucleotide sequence ID" value="XM_011503717.1"/>
</dbReference>
<protein>
    <submittedName>
        <fullName evidence="3">Uncharacterized protein LOC105365525</fullName>
    </submittedName>
</protein>
<accession>A0AAJ7DZE1</accession>
<dbReference type="PROSITE" id="PS51257">
    <property type="entry name" value="PROKAR_LIPOPROTEIN"/>
    <property type="match status" value="1"/>
</dbReference>